<evidence type="ECO:0000256" key="4">
    <source>
        <dbReference type="ARBA" id="ARBA00022692"/>
    </source>
</evidence>
<name>A0A8J3PPA3_9ACTN</name>
<comment type="caution">
    <text evidence="9">The sequence shown here is derived from an EMBL/GenBank/DDBJ whole genome shotgun (WGS) entry which is preliminary data.</text>
</comment>
<evidence type="ECO:0000256" key="1">
    <source>
        <dbReference type="ARBA" id="ARBA00004651"/>
    </source>
</evidence>
<dbReference type="InterPro" id="IPR051311">
    <property type="entry name" value="DedA_domain"/>
</dbReference>
<feature type="transmembrane region" description="Helical" evidence="7">
    <location>
        <begin position="14"/>
        <end position="37"/>
    </location>
</feature>
<feature type="transmembrane region" description="Helical" evidence="7">
    <location>
        <begin position="57"/>
        <end position="79"/>
    </location>
</feature>
<accession>A0A8J3PPA3</accession>
<comment type="similarity">
    <text evidence="2">Belongs to the DedA family.</text>
</comment>
<gene>
    <name evidence="9" type="ORF">Pfl04_45780</name>
</gene>
<evidence type="ECO:0000256" key="2">
    <source>
        <dbReference type="ARBA" id="ARBA00010792"/>
    </source>
</evidence>
<evidence type="ECO:0000256" key="7">
    <source>
        <dbReference type="SAM" id="Phobius"/>
    </source>
</evidence>
<dbReference type="InterPro" id="IPR032816">
    <property type="entry name" value="VTT_dom"/>
</dbReference>
<protein>
    <submittedName>
        <fullName evidence="9">Membrane protein</fullName>
    </submittedName>
</protein>
<sequence>MAHWLGQLQGLPTAMLNVALALVMMLDAIPVIGIAVPGDVAVLAAVGVSKPFAAAGALLWVVGGCLAGWSLTFATGRLFGERIRRGRLGTWIGEARWEAAERALDRGGRVIVVAPFLPVLNTLVPLAAGGLRMPYHRFARYSALGSALWAGLYVALGLISKQLGGLLPGQSFAFLVTIAIGLTFGWLTLFVARRRLAAR</sequence>
<evidence type="ECO:0000313" key="10">
    <source>
        <dbReference type="Proteomes" id="UP000653674"/>
    </source>
</evidence>
<comment type="subcellular location">
    <subcellularLocation>
        <location evidence="1">Cell membrane</location>
        <topology evidence="1">Multi-pass membrane protein</topology>
    </subcellularLocation>
</comment>
<evidence type="ECO:0000256" key="3">
    <source>
        <dbReference type="ARBA" id="ARBA00022475"/>
    </source>
</evidence>
<evidence type="ECO:0000256" key="5">
    <source>
        <dbReference type="ARBA" id="ARBA00022989"/>
    </source>
</evidence>
<dbReference type="PANTHER" id="PTHR42709">
    <property type="entry name" value="ALKALINE PHOSPHATASE LIKE PROTEIN"/>
    <property type="match status" value="1"/>
</dbReference>
<keyword evidence="5 7" id="KW-1133">Transmembrane helix</keyword>
<dbReference type="RefSeq" id="WP_168079189.1">
    <property type="nucleotide sequence ID" value="NZ_BAAAQJ010000009.1"/>
</dbReference>
<reference evidence="9" key="1">
    <citation type="submission" date="2021-01" db="EMBL/GenBank/DDBJ databases">
        <title>Whole genome shotgun sequence of Planosporangium flavigriseum NBRC 105377.</title>
        <authorList>
            <person name="Komaki H."/>
            <person name="Tamura T."/>
        </authorList>
    </citation>
    <scope>NUCLEOTIDE SEQUENCE</scope>
    <source>
        <strain evidence="9">NBRC 105377</strain>
    </source>
</reference>
<dbReference type="AlphaFoldDB" id="A0A8J3PPA3"/>
<evidence type="ECO:0000256" key="6">
    <source>
        <dbReference type="ARBA" id="ARBA00023136"/>
    </source>
</evidence>
<organism evidence="9 10">
    <name type="scientific">Planosporangium flavigriseum</name>
    <dbReference type="NCBI Taxonomy" id="373681"/>
    <lineage>
        <taxon>Bacteria</taxon>
        <taxon>Bacillati</taxon>
        <taxon>Actinomycetota</taxon>
        <taxon>Actinomycetes</taxon>
        <taxon>Micromonosporales</taxon>
        <taxon>Micromonosporaceae</taxon>
        <taxon>Planosporangium</taxon>
    </lineage>
</organism>
<feature type="transmembrane region" description="Helical" evidence="7">
    <location>
        <begin position="141"/>
        <end position="160"/>
    </location>
</feature>
<dbReference type="EMBL" id="BONU01000046">
    <property type="protein sequence ID" value="GIG76174.1"/>
    <property type="molecule type" value="Genomic_DNA"/>
</dbReference>
<keyword evidence="4 7" id="KW-0812">Transmembrane</keyword>
<feature type="transmembrane region" description="Helical" evidence="7">
    <location>
        <begin position="172"/>
        <end position="192"/>
    </location>
</feature>
<feature type="domain" description="VTT" evidence="8">
    <location>
        <begin position="36"/>
        <end position="157"/>
    </location>
</feature>
<evidence type="ECO:0000259" key="8">
    <source>
        <dbReference type="Pfam" id="PF09335"/>
    </source>
</evidence>
<dbReference type="PANTHER" id="PTHR42709:SF6">
    <property type="entry name" value="UNDECAPRENYL PHOSPHATE TRANSPORTER A"/>
    <property type="match status" value="1"/>
</dbReference>
<dbReference type="Proteomes" id="UP000653674">
    <property type="component" value="Unassembled WGS sequence"/>
</dbReference>
<proteinExistence type="inferred from homology"/>
<dbReference type="Pfam" id="PF09335">
    <property type="entry name" value="VTT_dom"/>
    <property type="match status" value="1"/>
</dbReference>
<dbReference type="GO" id="GO:0005886">
    <property type="term" value="C:plasma membrane"/>
    <property type="evidence" value="ECO:0007669"/>
    <property type="project" value="UniProtKB-SubCell"/>
</dbReference>
<evidence type="ECO:0000313" key="9">
    <source>
        <dbReference type="EMBL" id="GIG76174.1"/>
    </source>
</evidence>
<keyword evidence="6 7" id="KW-0472">Membrane</keyword>
<keyword evidence="3" id="KW-1003">Cell membrane</keyword>
<keyword evidence="10" id="KW-1185">Reference proteome</keyword>